<dbReference type="PANTHER" id="PTHR13812">
    <property type="entry name" value="KETIMINE REDUCTASE MU-CRYSTALLIN"/>
    <property type="match status" value="1"/>
</dbReference>
<comment type="similarity">
    <text evidence="1">Belongs to the ornithine cyclodeaminase/mu-crystallin family.</text>
</comment>
<dbReference type="GO" id="GO:0016491">
    <property type="term" value="F:oxidoreductase activity"/>
    <property type="evidence" value="ECO:0007669"/>
    <property type="project" value="UniProtKB-ARBA"/>
</dbReference>
<dbReference type="RefSeq" id="WP_138574457.1">
    <property type="nucleotide sequence ID" value="NZ_CP040818.1"/>
</dbReference>
<dbReference type="Pfam" id="PF02423">
    <property type="entry name" value="OCD_Mu_crystall"/>
    <property type="match status" value="1"/>
</dbReference>
<organism evidence="2 3">
    <name type="scientific">Paroceanicella profunda</name>
    <dbReference type="NCBI Taxonomy" id="2579971"/>
    <lineage>
        <taxon>Bacteria</taxon>
        <taxon>Pseudomonadati</taxon>
        <taxon>Pseudomonadota</taxon>
        <taxon>Alphaproteobacteria</taxon>
        <taxon>Rhodobacterales</taxon>
        <taxon>Paracoccaceae</taxon>
        <taxon>Paroceanicella</taxon>
    </lineage>
</organism>
<sequence length="310" mass="32847">MVVPYITAARVGNRMSWVTLVDALAAGHTGAEAIIDDTFLHRGEDVLLSRSAWIDGKGVAVKSVTVLPGNAAKGRPSVQGALVLFNDTTGAVEAVIDSALVTRWKTAGDSVLGAKLLARADSRRLLVVGAGEVARSLVEAYMAIFPGLRQIRVWNRNPDRAAALVRELGLRYPLVQAGADLASEVGNADIVSTATMSMEPVVFGDWLSPGTHLDLIGAFTADMREADDRALQRGRLFVDSRATTLHHIGELMMPLASGAITEAKVLGDFNDLCKGMRGRLTSNDITVFKNGGGAHLDLLTARVILAAARG</sequence>
<evidence type="ECO:0000256" key="1">
    <source>
        <dbReference type="ARBA" id="ARBA00008903"/>
    </source>
</evidence>
<reference evidence="2 3" key="1">
    <citation type="submission" date="2019-06" db="EMBL/GenBank/DDBJ databases">
        <title>Genome sequence of Rhodobacteraceae bacterium D4M1.</title>
        <authorList>
            <person name="Cao J."/>
        </authorList>
    </citation>
    <scope>NUCLEOTIDE SEQUENCE [LARGE SCALE GENOMIC DNA]</scope>
    <source>
        <strain evidence="2 3">D4M1</strain>
    </source>
</reference>
<accession>A0A5B8G113</accession>
<dbReference type="EMBL" id="CP040818">
    <property type="protein sequence ID" value="QDL92732.1"/>
    <property type="molecule type" value="Genomic_DNA"/>
</dbReference>
<dbReference type="Gene3D" id="3.30.1780.10">
    <property type="entry name" value="ornithine cyclodeaminase, domain 1"/>
    <property type="match status" value="1"/>
</dbReference>
<dbReference type="AlphaFoldDB" id="A0A5B8G113"/>
<keyword evidence="3" id="KW-1185">Reference proteome</keyword>
<dbReference type="InterPro" id="IPR003462">
    <property type="entry name" value="ODC_Mu_crystall"/>
</dbReference>
<gene>
    <name evidence="2" type="ORF">FDP22_13630</name>
</gene>
<dbReference type="FunFam" id="3.40.50.720:FF:000311">
    <property type="entry name" value="Ornithine cyclodeaminase"/>
    <property type="match status" value="1"/>
</dbReference>
<dbReference type="GO" id="GO:0019752">
    <property type="term" value="P:carboxylic acid metabolic process"/>
    <property type="evidence" value="ECO:0007669"/>
    <property type="project" value="UniProtKB-ARBA"/>
</dbReference>
<dbReference type="PIRSF" id="PIRSF001439">
    <property type="entry name" value="CryM"/>
    <property type="match status" value="1"/>
</dbReference>
<protein>
    <submittedName>
        <fullName evidence="2">Ornithine cyclodeaminase</fullName>
    </submittedName>
</protein>
<dbReference type="OrthoDB" id="9785971at2"/>
<dbReference type="Gene3D" id="3.40.50.720">
    <property type="entry name" value="NAD(P)-binding Rossmann-like Domain"/>
    <property type="match status" value="1"/>
</dbReference>
<dbReference type="InterPro" id="IPR023401">
    <property type="entry name" value="ODC_N"/>
</dbReference>
<evidence type="ECO:0000313" key="3">
    <source>
        <dbReference type="Proteomes" id="UP000305888"/>
    </source>
</evidence>
<dbReference type="KEGG" id="ppru:FDP22_13630"/>
<name>A0A5B8G113_9RHOB</name>
<dbReference type="GO" id="GO:0005737">
    <property type="term" value="C:cytoplasm"/>
    <property type="evidence" value="ECO:0007669"/>
    <property type="project" value="TreeGrafter"/>
</dbReference>
<evidence type="ECO:0000313" key="2">
    <source>
        <dbReference type="EMBL" id="QDL92732.1"/>
    </source>
</evidence>
<dbReference type="SUPFAM" id="SSF51735">
    <property type="entry name" value="NAD(P)-binding Rossmann-fold domains"/>
    <property type="match status" value="1"/>
</dbReference>
<dbReference type="Proteomes" id="UP000305888">
    <property type="component" value="Chromosome"/>
</dbReference>
<dbReference type="PANTHER" id="PTHR13812:SF19">
    <property type="entry name" value="KETIMINE REDUCTASE MU-CRYSTALLIN"/>
    <property type="match status" value="1"/>
</dbReference>
<dbReference type="InterPro" id="IPR036291">
    <property type="entry name" value="NAD(P)-bd_dom_sf"/>
</dbReference>
<proteinExistence type="inferred from homology"/>